<dbReference type="InterPro" id="IPR012317">
    <property type="entry name" value="Poly(ADP-ribose)pol_cat_dom"/>
</dbReference>
<dbReference type="Proteomes" id="UP000325440">
    <property type="component" value="Unassembled WGS sequence"/>
</dbReference>
<keyword evidence="3" id="KW-1185">Reference proteome</keyword>
<dbReference type="PANTHER" id="PTHR45740:SF2">
    <property type="entry name" value="POLY [ADP-RIBOSE] POLYMERASE"/>
    <property type="match status" value="1"/>
</dbReference>
<accession>A0A5E4NBK5</accession>
<evidence type="ECO:0000313" key="2">
    <source>
        <dbReference type="EMBL" id="VVC39846.1"/>
    </source>
</evidence>
<proteinExistence type="predicted"/>
<evidence type="ECO:0000259" key="1">
    <source>
        <dbReference type="PROSITE" id="PS51059"/>
    </source>
</evidence>
<dbReference type="PANTHER" id="PTHR45740">
    <property type="entry name" value="POLY [ADP-RIBOSE] POLYMERASE"/>
    <property type="match status" value="1"/>
</dbReference>
<sequence length="115" mass="13101">MGTVVEELLYHCTSPSNAAQIARHNIDWRLTRRSRYGKGACFSKSPCYASMKAGATGAFIICKVLMRAVQSIHYVNYSLKIPCEGYDTTSGNRGNVIVKYDDYTFYPEYIVYYRN</sequence>
<protein>
    <submittedName>
        <fullName evidence="2">Poly(ADP-ribose) polymerase, catalytic domain</fullName>
    </submittedName>
</protein>
<dbReference type="GO" id="GO:0005634">
    <property type="term" value="C:nucleus"/>
    <property type="evidence" value="ECO:0007669"/>
    <property type="project" value="TreeGrafter"/>
</dbReference>
<dbReference type="SUPFAM" id="SSF56399">
    <property type="entry name" value="ADP-ribosylation"/>
    <property type="match status" value="1"/>
</dbReference>
<dbReference type="AlphaFoldDB" id="A0A5E4NBK5"/>
<dbReference type="InterPro" id="IPR051712">
    <property type="entry name" value="ARTD-AVP"/>
</dbReference>
<evidence type="ECO:0000313" key="3">
    <source>
        <dbReference type="Proteomes" id="UP000325440"/>
    </source>
</evidence>
<dbReference type="PROSITE" id="PS51059">
    <property type="entry name" value="PARP_CATALYTIC"/>
    <property type="match status" value="1"/>
</dbReference>
<gene>
    <name evidence="2" type="ORF">CINCED_3A020288</name>
</gene>
<dbReference type="GO" id="GO:1990404">
    <property type="term" value="F:NAD+-protein mono-ADP-ribosyltransferase activity"/>
    <property type="evidence" value="ECO:0007669"/>
    <property type="project" value="TreeGrafter"/>
</dbReference>
<organism evidence="2 3">
    <name type="scientific">Cinara cedri</name>
    <dbReference type="NCBI Taxonomy" id="506608"/>
    <lineage>
        <taxon>Eukaryota</taxon>
        <taxon>Metazoa</taxon>
        <taxon>Ecdysozoa</taxon>
        <taxon>Arthropoda</taxon>
        <taxon>Hexapoda</taxon>
        <taxon>Insecta</taxon>
        <taxon>Pterygota</taxon>
        <taxon>Neoptera</taxon>
        <taxon>Paraneoptera</taxon>
        <taxon>Hemiptera</taxon>
        <taxon>Sternorrhyncha</taxon>
        <taxon>Aphidomorpha</taxon>
        <taxon>Aphidoidea</taxon>
        <taxon>Aphididae</taxon>
        <taxon>Lachninae</taxon>
        <taxon>Cinara</taxon>
    </lineage>
</organism>
<dbReference type="Gene3D" id="3.90.228.10">
    <property type="match status" value="1"/>
</dbReference>
<feature type="domain" description="PARP catalytic" evidence="1">
    <location>
        <begin position="1"/>
        <end position="115"/>
    </location>
</feature>
<name>A0A5E4NBK5_9HEMI</name>
<reference evidence="2 3" key="1">
    <citation type="submission" date="2019-08" db="EMBL/GenBank/DDBJ databases">
        <authorList>
            <person name="Alioto T."/>
            <person name="Alioto T."/>
            <person name="Gomez Garrido J."/>
        </authorList>
    </citation>
    <scope>NUCLEOTIDE SEQUENCE [LARGE SCALE GENOMIC DNA]</scope>
</reference>
<dbReference type="OrthoDB" id="6610728at2759"/>
<dbReference type="EMBL" id="CABPRJ010001898">
    <property type="protein sequence ID" value="VVC39846.1"/>
    <property type="molecule type" value="Genomic_DNA"/>
</dbReference>
<dbReference type="GO" id="GO:0003950">
    <property type="term" value="F:NAD+ poly-ADP-ribosyltransferase activity"/>
    <property type="evidence" value="ECO:0007669"/>
    <property type="project" value="InterPro"/>
</dbReference>